<sequence>MPDRDTQQTGAPTIRIGLIQQRWHADPLRHAQALRRGVLAAAARGAQLIGLQELTLHRYFADAKDPARFALAEPLGDGPTSVLCSRLASESGAFVVGSLFERADGRYFNTAVIFDPRGNLFGFTRKQHIPRGSGYHEDYYFAPGDSDYPVHDLGFIKIAVPTCYDQWFPETARICALKGAELILYPTAIGSEPDFPGFDTQPQWQTVMIAHAIANGIFVAAVNRTGDEGLVRFYGSSFVCDPTGCVIARAPRSRPAVLVADLDFGVMAFWRNLFPLLEQRQPQTYRALISA</sequence>
<dbReference type="GO" id="GO:0050126">
    <property type="term" value="F:N-carbamoylputrescine amidase activity"/>
    <property type="evidence" value="ECO:0007669"/>
    <property type="project" value="TreeGrafter"/>
</dbReference>
<dbReference type="InterPro" id="IPR036526">
    <property type="entry name" value="C-N_Hydrolase_sf"/>
</dbReference>
<evidence type="ECO:0000256" key="1">
    <source>
        <dbReference type="ARBA" id="ARBA00022801"/>
    </source>
</evidence>
<comment type="caution">
    <text evidence="3">The sequence shown here is derived from an EMBL/GenBank/DDBJ whole genome shotgun (WGS) entry which is preliminary data.</text>
</comment>
<evidence type="ECO:0000259" key="2">
    <source>
        <dbReference type="PROSITE" id="PS50263"/>
    </source>
</evidence>
<keyword evidence="1 3" id="KW-0378">Hydrolase</keyword>
<dbReference type="PROSITE" id="PS50263">
    <property type="entry name" value="CN_HYDROLASE"/>
    <property type="match status" value="1"/>
</dbReference>
<dbReference type="Proteomes" id="UP000230790">
    <property type="component" value="Unassembled WGS sequence"/>
</dbReference>
<dbReference type="SUPFAM" id="SSF56317">
    <property type="entry name" value="Carbon-nitrogen hydrolase"/>
    <property type="match status" value="1"/>
</dbReference>
<dbReference type="PANTHER" id="PTHR43674">
    <property type="entry name" value="NITRILASE C965.09-RELATED"/>
    <property type="match status" value="1"/>
</dbReference>
<dbReference type="Pfam" id="PF00795">
    <property type="entry name" value="CN_hydrolase"/>
    <property type="match status" value="1"/>
</dbReference>
<reference evidence="3 4" key="1">
    <citation type="submission" date="2017-11" db="EMBL/GenBank/DDBJ databases">
        <title>Evolution of Phototrophy in the Chloroflexi Phylum Driven by Horizontal Gene Transfer.</title>
        <authorList>
            <person name="Ward L.M."/>
            <person name="Hemp J."/>
            <person name="Shih P.M."/>
            <person name="Mcglynn S.E."/>
            <person name="Fischer W."/>
        </authorList>
    </citation>
    <scope>NUCLEOTIDE SEQUENCE [LARGE SCALE GENOMIC DNA]</scope>
    <source>
        <strain evidence="3">JP3_7</strain>
    </source>
</reference>
<organism evidence="3 4">
    <name type="scientific">Candidatus Thermofonsia Clade 3 bacterium</name>
    <dbReference type="NCBI Taxonomy" id="2364212"/>
    <lineage>
        <taxon>Bacteria</taxon>
        <taxon>Bacillati</taxon>
        <taxon>Chloroflexota</taxon>
        <taxon>Candidatus Thermofontia</taxon>
        <taxon>Candidatus Thermofonsia Clade 3</taxon>
    </lineage>
</organism>
<dbReference type="Gene3D" id="3.60.110.10">
    <property type="entry name" value="Carbon-nitrogen hydrolase"/>
    <property type="match status" value="1"/>
</dbReference>
<dbReference type="InterPro" id="IPR003010">
    <property type="entry name" value="C-N_Hydrolase"/>
</dbReference>
<dbReference type="InterPro" id="IPR050345">
    <property type="entry name" value="Aliph_Amidase/BUP"/>
</dbReference>
<dbReference type="GO" id="GO:0033388">
    <property type="term" value="P:putrescine biosynthetic process from arginine"/>
    <property type="evidence" value="ECO:0007669"/>
    <property type="project" value="TreeGrafter"/>
</dbReference>
<evidence type="ECO:0000313" key="4">
    <source>
        <dbReference type="Proteomes" id="UP000230790"/>
    </source>
</evidence>
<proteinExistence type="predicted"/>
<protein>
    <submittedName>
        <fullName evidence="3">Hydrolase</fullName>
    </submittedName>
</protein>
<accession>A0A2M8QE52</accession>
<evidence type="ECO:0000313" key="3">
    <source>
        <dbReference type="EMBL" id="PJF48081.1"/>
    </source>
</evidence>
<dbReference type="PANTHER" id="PTHR43674:SF2">
    <property type="entry name" value="BETA-UREIDOPROPIONASE"/>
    <property type="match status" value="1"/>
</dbReference>
<dbReference type="AlphaFoldDB" id="A0A2M8QE52"/>
<name>A0A2M8QE52_9CHLR</name>
<feature type="domain" description="CN hydrolase" evidence="2">
    <location>
        <begin position="12"/>
        <end position="264"/>
    </location>
</feature>
<gene>
    <name evidence="3" type="ORF">CUN48_05440</name>
</gene>
<dbReference type="EMBL" id="PGTN01000025">
    <property type="protein sequence ID" value="PJF48081.1"/>
    <property type="molecule type" value="Genomic_DNA"/>
</dbReference>